<comment type="catalytic activity">
    <reaction evidence="6">
        <text>tRNA(Sec) + L-serine + ATP = L-seryl-tRNA(Sec) + AMP + diphosphate + H(+)</text>
        <dbReference type="Rhea" id="RHEA:42580"/>
        <dbReference type="Rhea" id="RHEA-COMP:9742"/>
        <dbReference type="Rhea" id="RHEA-COMP:10128"/>
        <dbReference type="ChEBI" id="CHEBI:15378"/>
        <dbReference type="ChEBI" id="CHEBI:30616"/>
        <dbReference type="ChEBI" id="CHEBI:33019"/>
        <dbReference type="ChEBI" id="CHEBI:33384"/>
        <dbReference type="ChEBI" id="CHEBI:78442"/>
        <dbReference type="ChEBI" id="CHEBI:78533"/>
        <dbReference type="ChEBI" id="CHEBI:456215"/>
        <dbReference type="EC" id="6.1.1.11"/>
    </reaction>
</comment>
<dbReference type="GO" id="GO:0005524">
    <property type="term" value="F:ATP binding"/>
    <property type="evidence" value="ECO:0007669"/>
    <property type="project" value="UniProtKB-UniRule"/>
</dbReference>
<feature type="domain" description="Aminoacyl-transfer RNA synthetases class-II family profile" evidence="10">
    <location>
        <begin position="139"/>
        <end position="406"/>
    </location>
</feature>
<evidence type="ECO:0000256" key="7">
    <source>
        <dbReference type="PIRSR" id="PIRSR001529-1"/>
    </source>
</evidence>
<dbReference type="RefSeq" id="WP_188550220.1">
    <property type="nucleotide sequence ID" value="NZ_BMFY01000005.1"/>
</dbReference>
<dbReference type="InterPro" id="IPR015866">
    <property type="entry name" value="Ser-tRNA-synth_1_N"/>
</dbReference>
<dbReference type="Pfam" id="PF02403">
    <property type="entry name" value="Seryl_tRNA_N"/>
    <property type="match status" value="1"/>
</dbReference>
<evidence type="ECO:0000256" key="9">
    <source>
        <dbReference type="SAM" id="Coils"/>
    </source>
</evidence>
<comment type="domain">
    <text evidence="6">Consists of two distinct domains, a catalytic core and a N-terminal extension that is involved in tRNA binding.</text>
</comment>
<evidence type="ECO:0000256" key="6">
    <source>
        <dbReference type="HAMAP-Rule" id="MF_00176"/>
    </source>
</evidence>
<comment type="subcellular location">
    <subcellularLocation>
        <location evidence="6">Cytoplasm</location>
    </subcellularLocation>
</comment>
<comment type="caution">
    <text evidence="11">The sequence shown here is derived from an EMBL/GenBank/DDBJ whole genome shotgun (WGS) entry which is preliminary data.</text>
</comment>
<evidence type="ECO:0000313" key="12">
    <source>
        <dbReference type="Proteomes" id="UP000616114"/>
    </source>
</evidence>
<dbReference type="HAMAP" id="MF_00176">
    <property type="entry name" value="Ser_tRNA_synth_type1"/>
    <property type="match status" value="1"/>
</dbReference>
<feature type="binding site" evidence="6">
    <location>
        <position position="277"/>
    </location>
    <ligand>
        <name>ATP</name>
        <dbReference type="ChEBI" id="CHEBI:30616"/>
    </ligand>
</feature>
<gene>
    <name evidence="6 11" type="primary">serS</name>
    <name evidence="11" type="ORF">GCM10011333_13980</name>
</gene>
<keyword evidence="3 6" id="KW-0067">ATP-binding</keyword>
<feature type="binding site" evidence="7">
    <location>
        <position position="261"/>
    </location>
    <ligand>
        <name>L-serine</name>
        <dbReference type="ChEBI" id="CHEBI:33384"/>
    </ligand>
</feature>
<protein>
    <recommendedName>
        <fullName evidence="6">Serine--tRNA ligase</fullName>
        <ecNumber evidence="6">6.1.1.11</ecNumber>
    </recommendedName>
    <alternativeName>
        <fullName evidence="6">Seryl-tRNA synthetase</fullName>
        <shortName evidence="6">SerRS</shortName>
    </alternativeName>
    <alternativeName>
        <fullName evidence="6">Seryl-tRNA(Ser/Sec) synthetase</fullName>
    </alternativeName>
</protein>
<dbReference type="GO" id="GO:0005737">
    <property type="term" value="C:cytoplasm"/>
    <property type="evidence" value="ECO:0007669"/>
    <property type="project" value="UniProtKB-SubCell"/>
</dbReference>
<dbReference type="Gene3D" id="3.30.930.10">
    <property type="entry name" value="Bira Bifunctional Protein, Domain 2"/>
    <property type="match status" value="1"/>
</dbReference>
<keyword evidence="9" id="KW-0175">Coiled coil</keyword>
<dbReference type="InterPro" id="IPR045864">
    <property type="entry name" value="aa-tRNA-synth_II/BPL/LPL"/>
</dbReference>
<comment type="subunit">
    <text evidence="6">Homodimer. The tRNA molecule binds across the dimer.</text>
</comment>
<dbReference type="AlphaFoldDB" id="A0A8J2TXM7"/>
<dbReference type="PROSITE" id="PS50862">
    <property type="entry name" value="AA_TRNA_LIGASE_II"/>
    <property type="match status" value="1"/>
</dbReference>
<dbReference type="Pfam" id="PF00587">
    <property type="entry name" value="tRNA-synt_2b"/>
    <property type="match status" value="1"/>
</dbReference>
<dbReference type="Proteomes" id="UP000616114">
    <property type="component" value="Unassembled WGS sequence"/>
</dbReference>
<reference evidence="11" key="1">
    <citation type="journal article" date="2014" name="Int. J. Syst. Evol. Microbiol.">
        <title>Complete genome sequence of Corynebacterium casei LMG S-19264T (=DSM 44701T), isolated from a smear-ripened cheese.</title>
        <authorList>
            <consortium name="US DOE Joint Genome Institute (JGI-PGF)"/>
            <person name="Walter F."/>
            <person name="Albersmeier A."/>
            <person name="Kalinowski J."/>
            <person name="Ruckert C."/>
        </authorList>
    </citation>
    <scope>NUCLEOTIDE SEQUENCE</scope>
    <source>
        <strain evidence="11">CGMCC 1.12785</strain>
    </source>
</reference>
<keyword evidence="2 6" id="KW-0547">Nucleotide-binding</keyword>
<keyword evidence="12" id="KW-1185">Reference proteome</keyword>
<dbReference type="Gene3D" id="1.10.287.40">
    <property type="entry name" value="Serine-tRNA synthetase, tRNA binding domain"/>
    <property type="match status" value="1"/>
</dbReference>
<accession>A0A8J2TXM7</accession>
<evidence type="ECO:0000256" key="1">
    <source>
        <dbReference type="ARBA" id="ARBA00022598"/>
    </source>
</evidence>
<evidence type="ECO:0000256" key="8">
    <source>
        <dbReference type="PIRSR" id="PIRSR001529-2"/>
    </source>
</evidence>
<name>A0A8J2TXM7_9MICO</name>
<dbReference type="NCBIfam" id="TIGR00414">
    <property type="entry name" value="serS"/>
    <property type="match status" value="1"/>
</dbReference>
<dbReference type="InterPro" id="IPR002317">
    <property type="entry name" value="Ser-tRNA-ligase_type_1"/>
</dbReference>
<keyword evidence="5 6" id="KW-0030">Aminoacyl-tRNA synthetase</keyword>
<feature type="site" description="Important for serine binding" evidence="7">
    <location>
        <position position="382"/>
    </location>
</feature>
<comment type="similarity">
    <text evidence="6">Belongs to the class-II aminoacyl-tRNA synthetase family. Type-1 seryl-tRNA synthetase subfamily.</text>
</comment>
<comment type="catalytic activity">
    <reaction evidence="6">
        <text>tRNA(Ser) + L-serine + ATP = L-seryl-tRNA(Ser) + AMP + diphosphate + H(+)</text>
        <dbReference type="Rhea" id="RHEA:12292"/>
        <dbReference type="Rhea" id="RHEA-COMP:9669"/>
        <dbReference type="Rhea" id="RHEA-COMP:9703"/>
        <dbReference type="ChEBI" id="CHEBI:15378"/>
        <dbReference type="ChEBI" id="CHEBI:30616"/>
        <dbReference type="ChEBI" id="CHEBI:33019"/>
        <dbReference type="ChEBI" id="CHEBI:33384"/>
        <dbReference type="ChEBI" id="CHEBI:78442"/>
        <dbReference type="ChEBI" id="CHEBI:78533"/>
        <dbReference type="ChEBI" id="CHEBI:456215"/>
        <dbReference type="EC" id="6.1.1.11"/>
    </reaction>
</comment>
<feature type="binding site" evidence="6 8">
    <location>
        <begin position="348"/>
        <end position="351"/>
    </location>
    <ligand>
        <name>ATP</name>
        <dbReference type="ChEBI" id="CHEBI:30616"/>
    </ligand>
</feature>
<dbReference type="GO" id="GO:0004828">
    <property type="term" value="F:serine-tRNA ligase activity"/>
    <property type="evidence" value="ECO:0007669"/>
    <property type="project" value="UniProtKB-UniRule"/>
</dbReference>
<dbReference type="PIRSF" id="PIRSF001529">
    <property type="entry name" value="Ser-tRNA-synth_IIa"/>
    <property type="match status" value="1"/>
</dbReference>
<feature type="coiled-coil region" evidence="9">
    <location>
        <begin position="67"/>
        <end position="94"/>
    </location>
</feature>
<dbReference type="InterPro" id="IPR042103">
    <property type="entry name" value="SerRS_1_N_sf"/>
</dbReference>
<feature type="binding site" evidence="7">
    <location>
        <position position="230"/>
    </location>
    <ligand>
        <name>L-serine</name>
        <dbReference type="ChEBI" id="CHEBI:33384"/>
    </ligand>
</feature>
<feature type="binding site" evidence="7">
    <location>
        <position position="380"/>
    </location>
    <ligand>
        <name>L-serine</name>
        <dbReference type="ChEBI" id="CHEBI:33384"/>
    </ligand>
</feature>
<dbReference type="SUPFAM" id="SSF55681">
    <property type="entry name" value="Class II aaRS and biotin synthetases"/>
    <property type="match status" value="1"/>
</dbReference>
<evidence type="ECO:0000256" key="2">
    <source>
        <dbReference type="ARBA" id="ARBA00022741"/>
    </source>
</evidence>
<evidence type="ECO:0000256" key="4">
    <source>
        <dbReference type="ARBA" id="ARBA00022917"/>
    </source>
</evidence>
<reference evidence="11" key="2">
    <citation type="submission" date="2020-09" db="EMBL/GenBank/DDBJ databases">
        <authorList>
            <person name="Sun Q."/>
            <person name="Zhou Y."/>
        </authorList>
    </citation>
    <scope>NUCLEOTIDE SEQUENCE</scope>
    <source>
        <strain evidence="11">CGMCC 1.12785</strain>
    </source>
</reference>
<evidence type="ECO:0000313" key="11">
    <source>
        <dbReference type="EMBL" id="GGA12345.1"/>
    </source>
</evidence>
<dbReference type="UniPathway" id="UPA00906">
    <property type="reaction ID" value="UER00895"/>
</dbReference>
<sequence length="420" mass="46472">MIDLQLLKADPDRFRASQRARGGDEALIDEVLQADVSRRAAIQAFEDARAEQKSFSKQIGKATPEERERLLAEAKTLSERVKALSVEADEAETAFGRAIARVPNLVIDGVPAGGEENFATLRTVGQPRDFATEGFEPQDHLALGEALGAIDTARGAKVSGSRFHYLVGYGAQLELGLLNLARDVAMRNGFVPVITPTLVKPEVMGGTGFLGEHADEVYRLEADDLFLVGTSEVPLAGFHMDEIIDLSEGPKRYGGWSSCYRREAGSHGKDTRGIFRVHQFQKVEMFSYVHQDDAEAEHERMLALQEEMLQLCELPYRVIDVAAGDLGDSAARKFDCEAWVPSQERYRELTSTSNCTTFQSRRLKIRERTEKGTVPVATLNGTMANTRWLVPILENHQQADGSVRVPEALRPYLGGLEVLR</sequence>
<dbReference type="InterPro" id="IPR002314">
    <property type="entry name" value="aa-tRNA-synt_IIb"/>
</dbReference>
<dbReference type="GO" id="GO:0006434">
    <property type="term" value="P:seryl-tRNA aminoacylation"/>
    <property type="evidence" value="ECO:0007669"/>
    <property type="project" value="UniProtKB-UniRule"/>
</dbReference>
<evidence type="ECO:0000256" key="5">
    <source>
        <dbReference type="ARBA" id="ARBA00023146"/>
    </source>
</evidence>
<keyword evidence="1 6" id="KW-0436">Ligase</keyword>
<dbReference type="PRINTS" id="PR00981">
    <property type="entry name" value="TRNASYNTHSER"/>
</dbReference>
<proteinExistence type="inferred from homology"/>
<dbReference type="InterPro" id="IPR006195">
    <property type="entry name" value="aa-tRNA-synth_II"/>
</dbReference>
<evidence type="ECO:0000256" key="3">
    <source>
        <dbReference type="ARBA" id="ARBA00022840"/>
    </source>
</evidence>
<dbReference type="GO" id="GO:0016260">
    <property type="term" value="P:selenocysteine biosynthetic process"/>
    <property type="evidence" value="ECO:0007669"/>
    <property type="project" value="UniProtKB-UniRule"/>
</dbReference>
<dbReference type="EC" id="6.1.1.11" evidence="6"/>
<feature type="binding site" evidence="8">
    <location>
        <begin position="277"/>
        <end position="280"/>
    </location>
    <ligand>
        <name>ATP</name>
        <dbReference type="ChEBI" id="CHEBI:30616"/>
    </ligand>
</feature>
<organism evidence="11 12">
    <name type="scientific">Sediminivirga luteola</name>
    <dbReference type="NCBI Taxonomy" id="1774748"/>
    <lineage>
        <taxon>Bacteria</taxon>
        <taxon>Bacillati</taxon>
        <taxon>Actinomycetota</taxon>
        <taxon>Actinomycetes</taxon>
        <taxon>Micrococcales</taxon>
        <taxon>Brevibacteriaceae</taxon>
        <taxon>Sediminivirga</taxon>
    </lineage>
</organism>
<feature type="binding site" evidence="6 8">
    <location>
        <begin position="261"/>
        <end position="263"/>
    </location>
    <ligand>
        <name>ATP</name>
        <dbReference type="ChEBI" id="CHEBI:30616"/>
    </ligand>
</feature>
<dbReference type="EMBL" id="BMFY01000005">
    <property type="protein sequence ID" value="GGA12345.1"/>
    <property type="molecule type" value="Genomic_DNA"/>
</dbReference>
<dbReference type="InterPro" id="IPR033729">
    <property type="entry name" value="SerRS_core"/>
</dbReference>
<dbReference type="CDD" id="cd00770">
    <property type="entry name" value="SerRS_core"/>
    <property type="match status" value="1"/>
</dbReference>
<comment type="function">
    <text evidence="6">Catalyzes the attachment of serine to tRNA(Ser). Is also able to aminoacylate tRNA(Sec) with serine, to form the misacylated tRNA L-seryl-tRNA(Sec), which will be further converted into selenocysteinyl-tRNA(Sec).</text>
</comment>
<feature type="binding site" evidence="6 7">
    <location>
        <position position="284"/>
    </location>
    <ligand>
        <name>L-serine</name>
        <dbReference type="ChEBI" id="CHEBI:33384"/>
    </ligand>
</feature>
<keyword evidence="4 6" id="KW-0648">Protein biosynthesis</keyword>
<comment type="pathway">
    <text evidence="6">Aminoacyl-tRNA biosynthesis; selenocysteinyl-tRNA(Sec) biosynthesis; L-seryl-tRNA(Sec) from L-serine and tRNA(Sec): step 1/1.</text>
</comment>
<feature type="binding site" evidence="6">
    <location>
        <begin position="230"/>
        <end position="232"/>
    </location>
    <ligand>
        <name>L-serine</name>
        <dbReference type="ChEBI" id="CHEBI:33384"/>
    </ligand>
</feature>
<dbReference type="InterPro" id="IPR010978">
    <property type="entry name" value="tRNA-bd_arm"/>
</dbReference>
<dbReference type="PANTHER" id="PTHR11778">
    <property type="entry name" value="SERYL-TRNA SYNTHETASE"/>
    <property type="match status" value="1"/>
</dbReference>
<evidence type="ECO:0000259" key="10">
    <source>
        <dbReference type="PROSITE" id="PS50862"/>
    </source>
</evidence>
<feature type="binding site" evidence="6">
    <location>
        <position position="382"/>
    </location>
    <ligand>
        <name>L-serine</name>
        <dbReference type="ChEBI" id="CHEBI:33384"/>
    </ligand>
</feature>
<dbReference type="SUPFAM" id="SSF46589">
    <property type="entry name" value="tRNA-binding arm"/>
    <property type="match status" value="1"/>
</dbReference>
<keyword evidence="6" id="KW-0963">Cytoplasm</keyword>